<dbReference type="InterPro" id="IPR050638">
    <property type="entry name" value="AA-Vitamin_Transporters"/>
</dbReference>
<protein>
    <submittedName>
        <fullName evidence="8">DMT family transporter</fullName>
    </submittedName>
</protein>
<feature type="transmembrane region" description="Helical" evidence="6">
    <location>
        <begin position="28"/>
        <end position="46"/>
    </location>
</feature>
<evidence type="ECO:0000256" key="2">
    <source>
        <dbReference type="ARBA" id="ARBA00007362"/>
    </source>
</evidence>
<comment type="similarity">
    <text evidence="2">Belongs to the EamA transporter family.</text>
</comment>
<dbReference type="InterPro" id="IPR037185">
    <property type="entry name" value="EmrE-like"/>
</dbReference>
<evidence type="ECO:0000256" key="4">
    <source>
        <dbReference type="ARBA" id="ARBA00022989"/>
    </source>
</evidence>
<name>A0ABY2QDE6_9HYPH</name>
<dbReference type="SUPFAM" id="SSF103481">
    <property type="entry name" value="Multidrug resistance efflux transporter EmrE"/>
    <property type="match status" value="2"/>
</dbReference>
<feature type="transmembrane region" description="Helical" evidence="6">
    <location>
        <begin position="201"/>
        <end position="225"/>
    </location>
</feature>
<feature type="transmembrane region" description="Helical" evidence="6">
    <location>
        <begin position="291"/>
        <end position="310"/>
    </location>
</feature>
<comment type="caution">
    <text evidence="8">The sequence shown here is derived from an EMBL/GenBank/DDBJ whole genome shotgun (WGS) entry which is preliminary data.</text>
</comment>
<dbReference type="PANTHER" id="PTHR32322">
    <property type="entry name" value="INNER MEMBRANE TRANSPORTER"/>
    <property type="match status" value="1"/>
</dbReference>
<evidence type="ECO:0000256" key="5">
    <source>
        <dbReference type="ARBA" id="ARBA00023136"/>
    </source>
</evidence>
<feature type="transmembrane region" description="Helical" evidence="6">
    <location>
        <begin position="268"/>
        <end position="285"/>
    </location>
</feature>
<keyword evidence="4 6" id="KW-1133">Transmembrane helix</keyword>
<accession>A0ABY2QDE6</accession>
<reference evidence="8 9" key="1">
    <citation type="submission" date="2019-04" db="EMBL/GenBank/DDBJ databases">
        <title>Mesorhizobium composti sp. nov., isolated from compost.</title>
        <authorList>
            <person name="Lin S.-Y."/>
            <person name="Hameed A."/>
            <person name="Hsieh Y.-T."/>
            <person name="Young C.-C."/>
        </authorList>
    </citation>
    <scope>NUCLEOTIDE SEQUENCE [LARGE SCALE GENOMIC DNA]</scope>
    <source>
        <strain evidence="8 9">CC-YTH430</strain>
    </source>
</reference>
<evidence type="ECO:0000313" key="9">
    <source>
        <dbReference type="Proteomes" id="UP000306441"/>
    </source>
</evidence>
<dbReference type="PANTHER" id="PTHR32322:SF2">
    <property type="entry name" value="EAMA DOMAIN-CONTAINING PROTEIN"/>
    <property type="match status" value="1"/>
</dbReference>
<feature type="transmembrane region" description="Helical" evidence="6">
    <location>
        <begin position="237"/>
        <end position="256"/>
    </location>
</feature>
<keyword evidence="9" id="KW-1185">Reference proteome</keyword>
<dbReference type="Proteomes" id="UP000306441">
    <property type="component" value="Unassembled WGS sequence"/>
</dbReference>
<sequence length="315" mass="33742">MTVQSQTLPEAAASQPAARDRAFEPRDYGLYALTVIAWSLSWFAIRLQVGTVPNEVNLVWRFGIATALMFVWVVASGRRIRFPLREHVRFAGLGVLMFSTNFLLFYYAAGYLVSGLLSVVFSLASVVNILLAAVVLHETPSPRVLAGGLIGFFGIALMFSPEIAAHGLSGATVIGLALCVAGTLCFCLGNQISAAGLRRGVPLIPMTAWGMVYGTLFSALLALFLGRPFIVEPTISYLGSLLFLAVISTVIAFSAYLTLLSRIGPARAGYATVLFPIFALLVSTVMEGYQWTAYAFAGLVFVAAGNVLVIRAGKR</sequence>
<keyword evidence="3 6" id="KW-0812">Transmembrane</keyword>
<evidence type="ECO:0000256" key="1">
    <source>
        <dbReference type="ARBA" id="ARBA00004141"/>
    </source>
</evidence>
<feature type="transmembrane region" description="Helical" evidence="6">
    <location>
        <begin position="167"/>
        <end position="189"/>
    </location>
</feature>
<dbReference type="InterPro" id="IPR000620">
    <property type="entry name" value="EamA_dom"/>
</dbReference>
<comment type="subcellular location">
    <subcellularLocation>
        <location evidence="1">Membrane</location>
        <topology evidence="1">Multi-pass membrane protein</topology>
    </subcellularLocation>
</comment>
<dbReference type="Pfam" id="PF00892">
    <property type="entry name" value="EamA"/>
    <property type="match status" value="2"/>
</dbReference>
<feature type="transmembrane region" description="Helical" evidence="6">
    <location>
        <begin position="115"/>
        <end position="136"/>
    </location>
</feature>
<evidence type="ECO:0000259" key="7">
    <source>
        <dbReference type="Pfam" id="PF00892"/>
    </source>
</evidence>
<feature type="domain" description="EamA" evidence="7">
    <location>
        <begin position="32"/>
        <end position="159"/>
    </location>
</feature>
<feature type="transmembrane region" description="Helical" evidence="6">
    <location>
        <begin position="143"/>
        <end position="161"/>
    </location>
</feature>
<dbReference type="RefSeq" id="WP_136354515.1">
    <property type="nucleotide sequence ID" value="NZ_SSNY01000002.1"/>
</dbReference>
<evidence type="ECO:0000256" key="6">
    <source>
        <dbReference type="SAM" id="Phobius"/>
    </source>
</evidence>
<proteinExistence type="inferred from homology"/>
<feature type="transmembrane region" description="Helical" evidence="6">
    <location>
        <begin position="87"/>
        <end position="109"/>
    </location>
</feature>
<keyword evidence="5 6" id="KW-0472">Membrane</keyword>
<evidence type="ECO:0000256" key="3">
    <source>
        <dbReference type="ARBA" id="ARBA00022692"/>
    </source>
</evidence>
<evidence type="ECO:0000313" key="8">
    <source>
        <dbReference type="EMBL" id="THF58940.1"/>
    </source>
</evidence>
<feature type="transmembrane region" description="Helical" evidence="6">
    <location>
        <begin position="58"/>
        <end position="75"/>
    </location>
</feature>
<feature type="domain" description="EamA" evidence="7">
    <location>
        <begin position="174"/>
        <end position="310"/>
    </location>
</feature>
<dbReference type="EMBL" id="SSNY01000002">
    <property type="protein sequence ID" value="THF58940.1"/>
    <property type="molecule type" value="Genomic_DNA"/>
</dbReference>
<organism evidence="8 9">
    <name type="scientific">Ollibium composti</name>
    <dbReference type="NCBI Taxonomy" id="2675109"/>
    <lineage>
        <taxon>Bacteria</taxon>
        <taxon>Pseudomonadati</taxon>
        <taxon>Pseudomonadota</taxon>
        <taxon>Alphaproteobacteria</taxon>
        <taxon>Hyphomicrobiales</taxon>
        <taxon>Phyllobacteriaceae</taxon>
        <taxon>Ollibium</taxon>
    </lineage>
</organism>
<gene>
    <name evidence="8" type="ORF">E6C48_04630</name>
</gene>